<gene>
    <name evidence="1" type="ORF">LES8486_01422</name>
    <name evidence="2" type="ORF">LES9216_01569</name>
</gene>
<accession>A0A2N9KFC9</accession>
<evidence type="ECO:0000313" key="1">
    <source>
        <dbReference type="EMBL" id="SPD93758.1"/>
    </source>
</evidence>
<sequence length="55" mass="6283">MKLILSGGQHMTYAFSSLAKNDAKINDNDYALKLLAKFFFEENNTNISTNREIKL</sequence>
<keyword evidence="4" id="KW-1185">Reference proteome</keyword>
<dbReference type="Proteomes" id="UP000237923">
    <property type="component" value="Unassembled WGS sequence"/>
</dbReference>
<evidence type="ECO:0000313" key="4">
    <source>
        <dbReference type="Proteomes" id="UP000239237"/>
    </source>
</evidence>
<dbReference type="Proteomes" id="UP000239237">
    <property type="component" value="Unassembled WGS sequence"/>
</dbReference>
<reference evidence="2 3" key="1">
    <citation type="submission" date="2018-02" db="EMBL/GenBank/DDBJ databases">
        <authorList>
            <person name="Cohen D.B."/>
            <person name="Kent A.D."/>
        </authorList>
    </citation>
    <scope>NUCLEOTIDE SEQUENCE [LARGE SCALE GENOMIC DNA]</scope>
    <source>
        <strain evidence="2 3">CECT 9216</strain>
    </source>
</reference>
<reference evidence="1 4" key="2">
    <citation type="submission" date="2018-02" db="EMBL/GenBank/DDBJ databases">
        <authorList>
            <person name="Rodrigo-Torres L."/>
            <person name="Arahal R. D."/>
            <person name="Lucena T."/>
        </authorList>
    </citation>
    <scope>NUCLEOTIDE SEQUENCE [LARGE SCALE GENOMIC DNA]</scope>
    <source>
        <strain evidence="1 4">CECT 8486</strain>
    </source>
</reference>
<evidence type="ECO:0000313" key="3">
    <source>
        <dbReference type="Proteomes" id="UP000237923"/>
    </source>
</evidence>
<proteinExistence type="predicted"/>
<dbReference type="EMBL" id="OKQR01000002">
    <property type="protein sequence ID" value="SPD93758.1"/>
    <property type="molecule type" value="Genomic_DNA"/>
</dbReference>
<protein>
    <submittedName>
        <fullName evidence="2">Uncharacterized protein</fullName>
    </submittedName>
</protein>
<organism evidence="2 3">
    <name type="scientific">Leuconostoc suionicum</name>
    <dbReference type="NCBI Taxonomy" id="1511761"/>
    <lineage>
        <taxon>Bacteria</taxon>
        <taxon>Bacillati</taxon>
        <taxon>Bacillota</taxon>
        <taxon>Bacilli</taxon>
        <taxon>Lactobacillales</taxon>
        <taxon>Lactobacillaceae</taxon>
        <taxon>Leuconostoc</taxon>
    </lineage>
</organism>
<dbReference type="EMBL" id="OKQU01000002">
    <property type="protein sequence ID" value="SPE09414.1"/>
    <property type="molecule type" value="Genomic_DNA"/>
</dbReference>
<name>A0A2N9KFC9_9LACO</name>
<evidence type="ECO:0000313" key="2">
    <source>
        <dbReference type="EMBL" id="SPE09414.1"/>
    </source>
</evidence>
<dbReference type="AlphaFoldDB" id="A0A2N9KFC9"/>